<dbReference type="RefSeq" id="WP_151541264.1">
    <property type="nucleotide sequence ID" value="NZ_WBMR01000046.1"/>
</dbReference>
<dbReference type="SUPFAM" id="SSF102405">
    <property type="entry name" value="MCP/YpsA-like"/>
    <property type="match status" value="1"/>
</dbReference>
<comment type="caution">
    <text evidence="1">The sequence shown here is derived from an EMBL/GenBank/DDBJ whole genome shotgun (WGS) entry which is preliminary data.</text>
</comment>
<dbReference type="Gene3D" id="3.40.50.450">
    <property type="match status" value="1"/>
</dbReference>
<evidence type="ECO:0000313" key="2">
    <source>
        <dbReference type="Proteomes" id="UP000483004"/>
    </source>
</evidence>
<dbReference type="Proteomes" id="UP000483004">
    <property type="component" value="Unassembled WGS sequence"/>
</dbReference>
<evidence type="ECO:0000313" key="1">
    <source>
        <dbReference type="EMBL" id="KAB2380254.1"/>
    </source>
</evidence>
<name>A0A6L3W1L2_9ACTN</name>
<dbReference type="AlphaFoldDB" id="A0A6L3W1L2"/>
<proteinExistence type="predicted"/>
<dbReference type="OrthoDB" id="3231229at2"/>
<dbReference type="EMBL" id="WBMR01000046">
    <property type="protein sequence ID" value="KAB2380254.1"/>
    <property type="molecule type" value="Genomic_DNA"/>
</dbReference>
<keyword evidence="2" id="KW-1185">Reference proteome</keyword>
<sequence length="177" mass="18937">MRIAVTGHRDLTARSALAVEAWIRDLLGSHAPGLVGVSCLAEGADQIFARVVLELGGTLEAVVCAADRRRALPATARELYDRLLGAAARTRRLPFAESTSHAHEAANLVMLEAVDELIAVWDGRPARGRGGTAEVVDEARRRGIPVRLVWPPGSARSSAYGRAAFDRFVINSYAAGK</sequence>
<organism evidence="1 2">
    <name type="scientific">Actinomadura montaniterrae</name>
    <dbReference type="NCBI Taxonomy" id="1803903"/>
    <lineage>
        <taxon>Bacteria</taxon>
        <taxon>Bacillati</taxon>
        <taxon>Actinomycetota</taxon>
        <taxon>Actinomycetes</taxon>
        <taxon>Streptosporangiales</taxon>
        <taxon>Thermomonosporaceae</taxon>
        <taxon>Actinomadura</taxon>
    </lineage>
</organism>
<accession>A0A6L3W1L2</accession>
<gene>
    <name evidence="1" type="ORF">F9B16_18130</name>
</gene>
<reference evidence="1 2" key="1">
    <citation type="submission" date="2019-09" db="EMBL/GenBank/DDBJ databases">
        <title>Actinomadura physcomitrii sp. nov., a novel actinomycete isolated from moss [Physcomitrium sphaericum (Ludw) Fuernr].</title>
        <authorList>
            <person name="Liu C."/>
            <person name="Zhuang X."/>
        </authorList>
    </citation>
    <scope>NUCLEOTIDE SEQUENCE [LARGE SCALE GENOMIC DNA]</scope>
    <source>
        <strain evidence="1 2">CYP1-1B</strain>
    </source>
</reference>
<protein>
    <recommendedName>
        <fullName evidence="3">DUF2493 domain-containing protein</fullName>
    </recommendedName>
</protein>
<evidence type="ECO:0008006" key="3">
    <source>
        <dbReference type="Google" id="ProtNLM"/>
    </source>
</evidence>